<feature type="domain" description="ATP synthase F1 complex delta/epsilon subunit N-terminal" evidence="2">
    <location>
        <begin position="15"/>
        <end position="87"/>
    </location>
</feature>
<dbReference type="GO" id="GO:0045259">
    <property type="term" value="C:proton-transporting ATP synthase complex"/>
    <property type="evidence" value="ECO:0007669"/>
    <property type="project" value="UniProtKB-KW"/>
</dbReference>
<keyword evidence="1" id="KW-0066">ATP synthesis</keyword>
<comment type="caution">
    <text evidence="3">The sequence shown here is derived from an EMBL/GenBank/DDBJ whole genome shotgun (WGS) entry which is preliminary data.</text>
</comment>
<evidence type="ECO:0000313" key="3">
    <source>
        <dbReference type="EMBL" id="NMB91931.1"/>
    </source>
</evidence>
<protein>
    <recommendedName>
        <fullName evidence="2">ATP synthase F1 complex delta/epsilon subunit N-terminal domain-containing protein</fullName>
    </recommendedName>
</protein>
<evidence type="ECO:0000259" key="2">
    <source>
        <dbReference type="Pfam" id="PF02823"/>
    </source>
</evidence>
<sequence>MTTTDIKTNTTLSASIKSKEKILFDGTVRTISSVNERGPFDVLPLHANFITLILNYVILDKGLSTERRFDIEKGVLYVLSNKVDVYVGI</sequence>
<dbReference type="InterPro" id="IPR020546">
    <property type="entry name" value="ATP_synth_F1_dsu/esu_N"/>
</dbReference>
<organism evidence="3 4">
    <name type="scientific">candidate division WWE3 bacterium</name>
    <dbReference type="NCBI Taxonomy" id="2053526"/>
    <lineage>
        <taxon>Bacteria</taxon>
        <taxon>Katanobacteria</taxon>
    </lineage>
</organism>
<evidence type="ECO:0000256" key="1">
    <source>
        <dbReference type="ARBA" id="ARBA00023196"/>
    </source>
</evidence>
<dbReference type="Gene3D" id="2.60.15.10">
    <property type="entry name" value="F0F1 ATP synthase delta/epsilon subunit, N-terminal"/>
    <property type="match status" value="1"/>
</dbReference>
<accession>A0A7X9E7W9</accession>
<dbReference type="SUPFAM" id="SSF51344">
    <property type="entry name" value="Epsilon subunit of F1F0-ATP synthase N-terminal domain"/>
    <property type="match status" value="1"/>
</dbReference>
<dbReference type="AlphaFoldDB" id="A0A7X9E7W9"/>
<dbReference type="EMBL" id="JAAZNV010000012">
    <property type="protein sequence ID" value="NMB91931.1"/>
    <property type="molecule type" value="Genomic_DNA"/>
</dbReference>
<dbReference type="InterPro" id="IPR036771">
    <property type="entry name" value="ATPsynth_dsu/esu_N"/>
</dbReference>
<dbReference type="Pfam" id="PF02823">
    <property type="entry name" value="ATP-synt_DE_N"/>
    <property type="match status" value="1"/>
</dbReference>
<proteinExistence type="predicted"/>
<dbReference type="Proteomes" id="UP000590542">
    <property type="component" value="Unassembled WGS sequence"/>
</dbReference>
<name>A0A7X9E7W9_UNCKA</name>
<evidence type="ECO:0000313" key="4">
    <source>
        <dbReference type="Proteomes" id="UP000590542"/>
    </source>
</evidence>
<keyword evidence="1" id="KW-0139">CF(1)</keyword>
<dbReference type="GO" id="GO:0015986">
    <property type="term" value="P:proton motive force-driven ATP synthesis"/>
    <property type="evidence" value="ECO:0007669"/>
    <property type="project" value="InterPro"/>
</dbReference>
<reference evidence="3 4" key="1">
    <citation type="journal article" date="2020" name="Biotechnol. Biofuels">
        <title>New insights from the biogas microbiome by comprehensive genome-resolved metagenomics of nearly 1600 species originating from multiple anaerobic digesters.</title>
        <authorList>
            <person name="Campanaro S."/>
            <person name="Treu L."/>
            <person name="Rodriguez-R L.M."/>
            <person name="Kovalovszki A."/>
            <person name="Ziels R.M."/>
            <person name="Maus I."/>
            <person name="Zhu X."/>
            <person name="Kougias P.G."/>
            <person name="Basile A."/>
            <person name="Luo G."/>
            <person name="Schluter A."/>
            <person name="Konstantinidis K.T."/>
            <person name="Angelidaki I."/>
        </authorList>
    </citation>
    <scope>NUCLEOTIDE SEQUENCE [LARGE SCALE GENOMIC DNA]</scope>
    <source>
        <strain evidence="3">AS27yjCOA_202</strain>
    </source>
</reference>
<gene>
    <name evidence="3" type="ORF">GYA37_03760</name>
</gene>